<dbReference type="SMART" id="SM01110">
    <property type="entry name" value="Cutinase"/>
    <property type="match status" value="1"/>
</dbReference>
<comment type="similarity">
    <text evidence="1">Belongs to the cutinase family.</text>
</comment>
<geneLocation type="plasmid" evidence="6">
    <name>Plasmid1</name>
</geneLocation>
<accession>A0A5Q5BT53</accession>
<dbReference type="PANTHER" id="PTHR33630">
    <property type="entry name" value="CUTINASE RV1984C-RELATED-RELATED"/>
    <property type="match status" value="1"/>
</dbReference>
<keyword evidence="5" id="KW-0732">Signal</keyword>
<dbReference type="KEGG" id="mmc:Mmcs_5535"/>
<keyword evidence="3" id="KW-0378">Hydrolase</keyword>
<feature type="signal peptide" evidence="5">
    <location>
        <begin position="1"/>
        <end position="27"/>
    </location>
</feature>
<keyword evidence="4" id="KW-1015">Disulfide bond</keyword>
<evidence type="ECO:0008006" key="7">
    <source>
        <dbReference type="Google" id="ProtNLM"/>
    </source>
</evidence>
<dbReference type="EMBL" id="CP000385">
    <property type="protein sequence ID" value="ABG11635.1"/>
    <property type="molecule type" value="Genomic_DNA"/>
</dbReference>
<keyword evidence="6" id="KW-0614">Plasmid</keyword>
<protein>
    <recommendedName>
        <fullName evidence="7">Cutinase family protein</fullName>
    </recommendedName>
</protein>
<dbReference type="AlphaFoldDB" id="A0A5Q5BT53"/>
<evidence type="ECO:0000256" key="4">
    <source>
        <dbReference type="ARBA" id="ARBA00023157"/>
    </source>
</evidence>
<dbReference type="GO" id="GO:0052689">
    <property type="term" value="F:carboxylic ester hydrolase activity"/>
    <property type="evidence" value="ECO:0007669"/>
    <property type="project" value="UniProtKB-KW"/>
</dbReference>
<organism evidence="6">
    <name type="scientific">Mycobacterium sp. (strain MCS)</name>
    <dbReference type="NCBI Taxonomy" id="164756"/>
    <lineage>
        <taxon>Bacteria</taxon>
        <taxon>Bacillati</taxon>
        <taxon>Actinomycetota</taxon>
        <taxon>Actinomycetes</taxon>
        <taxon>Mycobacteriales</taxon>
        <taxon>Mycobacteriaceae</taxon>
        <taxon>Mycobacterium</taxon>
    </lineage>
</organism>
<evidence type="ECO:0000256" key="2">
    <source>
        <dbReference type="ARBA" id="ARBA00022487"/>
    </source>
</evidence>
<dbReference type="Pfam" id="PF01083">
    <property type="entry name" value="Cutinase"/>
    <property type="match status" value="1"/>
</dbReference>
<evidence type="ECO:0000256" key="3">
    <source>
        <dbReference type="ARBA" id="ARBA00022801"/>
    </source>
</evidence>
<dbReference type="Gene3D" id="3.40.50.1820">
    <property type="entry name" value="alpha/beta hydrolase"/>
    <property type="match status" value="1"/>
</dbReference>
<name>A0A5Q5BT53_MYCSS</name>
<dbReference type="SUPFAM" id="SSF53474">
    <property type="entry name" value="alpha/beta-Hydrolases"/>
    <property type="match status" value="1"/>
</dbReference>
<sequence length="457" mass="46822" precursor="true">MTARRLTLRLATLAACLSVSMAELLSAAPSAVAAAGCPAVEAIAVPGTTQTNPQADPAKPVGVLGTILEPLRKNAPVKLVTYYTPYPATIVGGTEGGGYRASKNAGIDATNARLKAVADRCPRTVFILTGYSQGADVAGDVAASIGHNRGVIPANRLLGVALVADPSQAPVGQPTIGLTQPGMGFAGVRSGGFGSLTQRNGLLSLCSPRDYYCNLPQGDLVMRFIGHLGSHLDASDPAGSAQKLATIFMAGLVAPATAAINQILALVNDPNLIPNLIQRGVAFAKALTQQLFWLAGPQVAAVATELVNAVTYVINLVTSRSWAAIPAAIATIATRATAVGTALSQMKDKTATINVSGFGPVGAGLNQPGVNPGDLATAVLNAISVATGGVGTTSTGMFGPTFSQFSLASVATSIKHYAEFIRGGFHENYDTTRLDRAGHTGTQIAQRYLVNQINKLV</sequence>
<evidence type="ECO:0000313" key="6">
    <source>
        <dbReference type="EMBL" id="ABG11635.1"/>
    </source>
</evidence>
<keyword evidence="2" id="KW-0719">Serine esterase</keyword>
<dbReference type="InterPro" id="IPR029058">
    <property type="entry name" value="AB_hydrolase_fold"/>
</dbReference>
<feature type="chain" id="PRO_5038481962" description="Cutinase family protein" evidence="5">
    <location>
        <begin position="28"/>
        <end position="457"/>
    </location>
</feature>
<gene>
    <name evidence="6" type="ordered locus">Mmcs_5535</name>
</gene>
<dbReference type="InterPro" id="IPR000675">
    <property type="entry name" value="Cutinase/axe"/>
</dbReference>
<proteinExistence type="inferred from homology"/>
<reference evidence="6" key="1">
    <citation type="submission" date="2006-06" db="EMBL/GenBank/DDBJ databases">
        <title>Complete sequence of plasmid of Mycobacterium sp. MCS.</title>
        <authorList>
            <consortium name="US DOE Joint Genome Institute"/>
            <person name="Copeland A."/>
            <person name="Lucas S."/>
            <person name="Lapidus A."/>
            <person name="Barry K."/>
            <person name="Detter J.C."/>
            <person name="Glavina del Rio T."/>
            <person name="Hammon N."/>
            <person name="Israni S."/>
            <person name="Dalin E."/>
            <person name="Tice H."/>
            <person name="Pitluck S."/>
            <person name="Martinez M."/>
            <person name="Schmutz J."/>
            <person name="Larimer F."/>
            <person name="Land M."/>
            <person name="Hauser L."/>
            <person name="Kyrpides N."/>
            <person name="Kim E."/>
            <person name="Miller C.D."/>
            <person name="Hughes J.E."/>
            <person name="Anderson A.J."/>
            <person name="Sims R.C."/>
            <person name="Richardson P."/>
        </authorList>
    </citation>
    <scope>NUCLEOTIDE SEQUENCE [LARGE SCALE GENOMIC DNA]</scope>
    <source>
        <strain evidence="6">MCS</strain>
        <plasmid evidence="6">Plasmid1</plasmid>
    </source>
</reference>
<evidence type="ECO:0000256" key="5">
    <source>
        <dbReference type="SAM" id="SignalP"/>
    </source>
</evidence>
<dbReference type="PANTHER" id="PTHR33630:SF9">
    <property type="entry name" value="CUTINASE 4"/>
    <property type="match status" value="1"/>
</dbReference>
<evidence type="ECO:0000256" key="1">
    <source>
        <dbReference type="ARBA" id="ARBA00007534"/>
    </source>
</evidence>